<dbReference type="InterPro" id="IPR023210">
    <property type="entry name" value="NADP_OxRdtase_dom"/>
</dbReference>
<feature type="domain" description="NADP-dependent oxidoreductase" evidence="2">
    <location>
        <begin position="19"/>
        <end position="321"/>
    </location>
</feature>
<dbReference type="GO" id="GO:0005737">
    <property type="term" value="C:cytoplasm"/>
    <property type="evidence" value="ECO:0007669"/>
    <property type="project" value="TreeGrafter"/>
</dbReference>
<keyword evidence="1" id="KW-0560">Oxidoreductase</keyword>
<dbReference type="OrthoDB" id="37537at2759"/>
<evidence type="ECO:0000259" key="2">
    <source>
        <dbReference type="Pfam" id="PF00248"/>
    </source>
</evidence>
<accession>W3WWX0</accession>
<dbReference type="KEGG" id="pfy:PFICI_09689"/>
<dbReference type="GeneID" id="19274702"/>
<dbReference type="SUPFAM" id="SSF51430">
    <property type="entry name" value="NAD(P)-linked oxidoreductase"/>
    <property type="match status" value="1"/>
</dbReference>
<dbReference type="HOGENOM" id="CLU_023205_2_1_1"/>
<dbReference type="eggNOG" id="KOG1575">
    <property type="taxonomic scope" value="Eukaryota"/>
</dbReference>
<dbReference type="RefSeq" id="XP_007836461.1">
    <property type="nucleotide sequence ID" value="XM_007838270.1"/>
</dbReference>
<dbReference type="AlphaFoldDB" id="W3WWX0"/>
<keyword evidence="4" id="KW-1185">Reference proteome</keyword>
<dbReference type="InterPro" id="IPR036812">
    <property type="entry name" value="NAD(P)_OxRdtase_dom_sf"/>
</dbReference>
<dbReference type="PANTHER" id="PTHR43625">
    <property type="entry name" value="AFLATOXIN B1 ALDEHYDE REDUCTASE"/>
    <property type="match status" value="1"/>
</dbReference>
<dbReference type="Gene3D" id="3.20.20.100">
    <property type="entry name" value="NADP-dependent oxidoreductase domain"/>
    <property type="match status" value="1"/>
</dbReference>
<proteinExistence type="predicted"/>
<organism evidence="3 4">
    <name type="scientific">Pestalotiopsis fici (strain W106-1 / CGMCC3.15140)</name>
    <dbReference type="NCBI Taxonomy" id="1229662"/>
    <lineage>
        <taxon>Eukaryota</taxon>
        <taxon>Fungi</taxon>
        <taxon>Dikarya</taxon>
        <taxon>Ascomycota</taxon>
        <taxon>Pezizomycotina</taxon>
        <taxon>Sordariomycetes</taxon>
        <taxon>Xylariomycetidae</taxon>
        <taxon>Amphisphaeriales</taxon>
        <taxon>Sporocadaceae</taxon>
        <taxon>Pestalotiopsis</taxon>
    </lineage>
</organism>
<dbReference type="PANTHER" id="PTHR43625:SF40">
    <property type="entry name" value="ALDO-KETO REDUCTASE YAKC [NADP(+)]"/>
    <property type="match status" value="1"/>
</dbReference>
<evidence type="ECO:0000313" key="4">
    <source>
        <dbReference type="Proteomes" id="UP000030651"/>
    </source>
</evidence>
<protein>
    <recommendedName>
        <fullName evidence="2">NADP-dependent oxidoreductase domain-containing protein</fullName>
    </recommendedName>
</protein>
<evidence type="ECO:0000313" key="3">
    <source>
        <dbReference type="EMBL" id="ETS77627.1"/>
    </source>
</evidence>
<evidence type="ECO:0000256" key="1">
    <source>
        <dbReference type="ARBA" id="ARBA00023002"/>
    </source>
</evidence>
<dbReference type="InterPro" id="IPR050791">
    <property type="entry name" value="Aldo-Keto_reductase"/>
</dbReference>
<reference evidence="4" key="1">
    <citation type="journal article" date="2015" name="BMC Genomics">
        <title>Genomic and transcriptomic analysis of the endophytic fungus Pestalotiopsis fici reveals its lifestyle and high potential for synthesis of natural products.</title>
        <authorList>
            <person name="Wang X."/>
            <person name="Zhang X."/>
            <person name="Liu L."/>
            <person name="Xiang M."/>
            <person name="Wang W."/>
            <person name="Sun X."/>
            <person name="Che Y."/>
            <person name="Guo L."/>
            <person name="Liu G."/>
            <person name="Guo L."/>
            <person name="Wang C."/>
            <person name="Yin W.B."/>
            <person name="Stadler M."/>
            <person name="Zhang X."/>
            <person name="Liu X."/>
        </authorList>
    </citation>
    <scope>NUCLEOTIDE SEQUENCE [LARGE SCALE GENOMIC DNA]</scope>
    <source>
        <strain evidence="4">W106-1 / CGMCC3.15140</strain>
    </source>
</reference>
<dbReference type="InParanoid" id="W3WWX0"/>
<dbReference type="GO" id="GO:0016491">
    <property type="term" value="F:oxidoreductase activity"/>
    <property type="evidence" value="ECO:0007669"/>
    <property type="project" value="UniProtKB-KW"/>
</dbReference>
<dbReference type="Proteomes" id="UP000030651">
    <property type="component" value="Unassembled WGS sequence"/>
</dbReference>
<name>W3WWX0_PESFW</name>
<sequence length="343" mass="38085">MAAHLKSRKVGKYGPNIAAIGFGLMSLGGAHGQVDPSKDKLAVLDRAWELGATNWDTADVYGNNELMVGDWFRIHPERRSDIFLASKFGLIPRMENDGRLVFDVDSSPEYCRKACEQSLSRLGVDSIDLFYIHRVDGKTPIENTIKEMVNLKSEGKFKYFGISECSSDTLRRASDVHHITTIQVEYNPWALEVKGPSGTFLLQAARKLGTAVFCYSPLGRGILTGRYKSADDLEPTDFRRSLPRFQNENFSKNLEIVERFKAMADEKGCSTGQLVLAWILAQGKDMFPIPGTKNLKYLEENVGSLSINLSQEDNVALRQIIEEADIAGDRGPGPSAYADTPLL</sequence>
<dbReference type="EMBL" id="KI912115">
    <property type="protein sequence ID" value="ETS77627.1"/>
    <property type="molecule type" value="Genomic_DNA"/>
</dbReference>
<gene>
    <name evidence="3" type="ORF">PFICI_09689</name>
</gene>
<dbReference type="OMA" id="AWTVCGR"/>
<dbReference type="Pfam" id="PF00248">
    <property type="entry name" value="Aldo_ket_red"/>
    <property type="match status" value="1"/>
</dbReference>